<feature type="compositionally biased region" description="Basic and acidic residues" evidence="10">
    <location>
        <begin position="101"/>
        <end position="110"/>
    </location>
</feature>
<organism evidence="12 13">
    <name type="scientific">Petromyzon marinus</name>
    <name type="common">Sea lamprey</name>
    <dbReference type="NCBI Taxonomy" id="7757"/>
    <lineage>
        <taxon>Eukaryota</taxon>
        <taxon>Metazoa</taxon>
        <taxon>Chordata</taxon>
        <taxon>Craniata</taxon>
        <taxon>Vertebrata</taxon>
        <taxon>Cyclostomata</taxon>
        <taxon>Hyperoartia</taxon>
        <taxon>Petromyzontiformes</taxon>
        <taxon>Petromyzontidae</taxon>
        <taxon>Petromyzon</taxon>
    </lineage>
</organism>
<feature type="region of interest" description="Disordered" evidence="10">
    <location>
        <begin position="349"/>
        <end position="409"/>
    </location>
</feature>
<evidence type="ECO:0000259" key="11">
    <source>
        <dbReference type="SMART" id="SM00382"/>
    </source>
</evidence>
<feature type="region of interest" description="Disordered" evidence="10">
    <location>
        <begin position="275"/>
        <end position="309"/>
    </location>
</feature>
<sequence length="1034" mass="115902">MAEWDYFDEFEDEYADELEVLMEFDHESTRKKEEPRVARRDVQPTSFEEALQSGDVRAGRPSAAPMNPPGSGEVHSSKRDAEDMLASAVRDPSTPKRKRPRLDAIKRLEFTADLLPKPAPTQPVASQPGDESSGSHDNDLSGFHYLDVSPPDVQADRRGNQPKRAVSITADAVATVAVADDVERKRVLKRPPVTDDFVNVTVPGGDRYYLALGADSSSHAAPMNPDLMFRSQMSLQLLSVPFEMLKDQVVREKRAKVLEEAERFVTLLNSRVAQEIEDSEELGGEGGGGDDDGGGDEVDGDDGTKSTGLWVDRFTPRHYTELLSDDYMNRCLLKWLKLWDMVVFGRERKKKPPPVTANEEQPQQQQQQKRGDSRQQWAQKKKKGEWLPRDEWEKQQGWTRKGGGTNKNWKSKAQITEDILEDELDAHNRPKYKVVLLCGPPGLGKTTLAHVVAHHAGYNVVEMNASDDRSPEVFRTRIEAATQMKSVLGASERPNCLVIDEVDGAPLAAITTLLTLVNRKDTKETGGAATGGRRRKKEGGLLLRPIICICNDLYTPALRPLRQQALTLAFPPTMPSRLAQRLLEISSLQGLHVDMGVLLALCEKTENDIRSCINTLQFLQGRGQSELNIHTVQSLSIGLKDQTKGLFPVWQEIFRLPRPQRKRVSRDAAGELFPTAPWEVGVGPTEGRATMSTGAARFHSLLHLVSANGEYEKLTQGLFENYLAARVKDPRMELVCLGTEWLCFQDLASCSIARGQNYVLMRYLPFVAVAFHFLFSTNSPPRLNYPNSNFEMQRKLALSQNLVTSMIGEASAHIRTHVPALALVLDSLCLILDIVSPKMRPVNTQLYSAREKQQLSELVATMLAYNLTYRQERTQDGQYTYLLDPNMEAVARYPSLPQRKQLSYQMRQLIAREVELERVRRTEAAAIARNSTERRDGTRAQTAGPKNHQKRLEHSLRSIVVNDKLAPPETDFFGRPVVRREPALAVSVPVDGVPVPEPIEQRIGRAVGASDVWFRFNEGFSNAVRRNLHVKDLL</sequence>
<evidence type="ECO:0000313" key="12">
    <source>
        <dbReference type="Proteomes" id="UP001318040"/>
    </source>
</evidence>
<evidence type="ECO:0000256" key="3">
    <source>
        <dbReference type="ARBA" id="ARBA00022741"/>
    </source>
</evidence>
<dbReference type="AlphaFoldDB" id="A0AAJ7X9A8"/>
<evidence type="ECO:0000256" key="4">
    <source>
        <dbReference type="ARBA" id="ARBA00022840"/>
    </source>
</evidence>
<dbReference type="Pfam" id="PF00004">
    <property type="entry name" value="AAA"/>
    <property type="match status" value="1"/>
</dbReference>
<evidence type="ECO:0000313" key="13">
    <source>
        <dbReference type="RefSeq" id="XP_032826026.1"/>
    </source>
</evidence>
<dbReference type="GO" id="GO:0005634">
    <property type="term" value="C:nucleus"/>
    <property type="evidence" value="ECO:0007669"/>
    <property type="project" value="UniProtKB-SubCell"/>
</dbReference>
<dbReference type="Gene3D" id="3.40.50.300">
    <property type="entry name" value="P-loop containing nucleotide triphosphate hydrolases"/>
    <property type="match status" value="1"/>
</dbReference>
<dbReference type="SMART" id="SM00382">
    <property type="entry name" value="AAA"/>
    <property type="match status" value="1"/>
</dbReference>
<dbReference type="CDD" id="cd18140">
    <property type="entry name" value="HLD_clamp_RFC"/>
    <property type="match status" value="1"/>
</dbReference>
<keyword evidence="7" id="KW-0131">Cell cycle</keyword>
<feature type="compositionally biased region" description="Basic and acidic residues" evidence="10">
    <location>
        <begin position="384"/>
        <end position="394"/>
    </location>
</feature>
<dbReference type="SUPFAM" id="SSF52540">
    <property type="entry name" value="P-loop containing nucleoside triphosphate hydrolases"/>
    <property type="match status" value="1"/>
</dbReference>
<feature type="compositionally biased region" description="Basic and acidic residues" evidence="10">
    <location>
        <begin position="26"/>
        <end position="42"/>
    </location>
</feature>
<dbReference type="GO" id="GO:0016887">
    <property type="term" value="F:ATP hydrolysis activity"/>
    <property type="evidence" value="ECO:0007669"/>
    <property type="project" value="InterPro"/>
</dbReference>
<dbReference type="CTD" id="63922"/>
<dbReference type="GO" id="GO:0005524">
    <property type="term" value="F:ATP binding"/>
    <property type="evidence" value="ECO:0007669"/>
    <property type="project" value="UniProtKB-KW"/>
</dbReference>
<dbReference type="PANTHER" id="PTHR46765:SF1">
    <property type="entry name" value="P-LOOP CONTAINING NUCLEOSIDE TRIPHOSPHATE HYDROLASES SUPERFAMILY PROTEIN"/>
    <property type="match status" value="1"/>
</dbReference>
<keyword evidence="12" id="KW-1185">Reference proteome</keyword>
<dbReference type="InterPro" id="IPR047854">
    <property type="entry name" value="RFC_lid"/>
</dbReference>
<evidence type="ECO:0000256" key="1">
    <source>
        <dbReference type="ARBA" id="ARBA00004123"/>
    </source>
</evidence>
<evidence type="ECO:0000256" key="7">
    <source>
        <dbReference type="ARBA" id="ARBA00023306"/>
    </source>
</evidence>
<accession>A0AAJ7X9A8</accession>
<dbReference type="KEGG" id="pmrn:116951488"/>
<keyword evidence="3" id="KW-0547">Nucleotide-binding</keyword>
<dbReference type="GO" id="GO:0006260">
    <property type="term" value="P:DNA replication"/>
    <property type="evidence" value="ECO:0007669"/>
    <property type="project" value="UniProtKB-KW"/>
</dbReference>
<keyword evidence="6" id="KW-0539">Nucleus</keyword>
<feature type="compositionally biased region" description="Acidic residues" evidence="10">
    <location>
        <begin position="275"/>
        <end position="301"/>
    </location>
</feature>
<evidence type="ECO:0000256" key="2">
    <source>
        <dbReference type="ARBA" id="ARBA00022705"/>
    </source>
</evidence>
<feature type="compositionally biased region" description="Polar residues" evidence="10">
    <location>
        <begin position="123"/>
        <end position="132"/>
    </location>
</feature>
<evidence type="ECO:0000256" key="8">
    <source>
        <dbReference type="ARBA" id="ARBA00043975"/>
    </source>
</evidence>
<dbReference type="InterPro" id="IPR003593">
    <property type="entry name" value="AAA+_ATPase"/>
</dbReference>
<dbReference type="CDD" id="cd00009">
    <property type="entry name" value="AAA"/>
    <property type="match status" value="1"/>
</dbReference>
<keyword evidence="4" id="KW-0067">ATP-binding</keyword>
<reference evidence="13" key="1">
    <citation type="submission" date="2025-08" db="UniProtKB">
        <authorList>
            <consortium name="RefSeq"/>
        </authorList>
    </citation>
    <scope>IDENTIFICATION</scope>
    <source>
        <tissue evidence="13">Sperm</tissue>
    </source>
</reference>
<dbReference type="FunFam" id="1.10.8.60:FF:000074">
    <property type="entry name" value="Chromosome transmission fidelity protein 18"/>
    <property type="match status" value="1"/>
</dbReference>
<protein>
    <recommendedName>
        <fullName evidence="9">Chromosome transmission fidelity protein 18 homolog</fullName>
    </recommendedName>
</protein>
<keyword evidence="5" id="KW-0238">DNA-binding</keyword>
<dbReference type="Proteomes" id="UP001318040">
    <property type="component" value="Chromosome 43"/>
</dbReference>
<dbReference type="PANTHER" id="PTHR46765">
    <property type="entry name" value="P-LOOP CONTAINING NUCLEOSIDE TRIPHOSPHATE HYDROLASES SUPERFAMILY PROTEIN"/>
    <property type="match status" value="1"/>
</dbReference>
<evidence type="ECO:0000256" key="6">
    <source>
        <dbReference type="ARBA" id="ARBA00023242"/>
    </source>
</evidence>
<dbReference type="GO" id="GO:0003677">
    <property type="term" value="F:DNA binding"/>
    <property type="evidence" value="ECO:0007669"/>
    <property type="project" value="UniProtKB-KW"/>
</dbReference>
<dbReference type="RefSeq" id="XP_032826026.1">
    <property type="nucleotide sequence ID" value="XM_032970135.1"/>
</dbReference>
<feature type="domain" description="AAA+ ATPase" evidence="11">
    <location>
        <begin position="431"/>
        <end position="572"/>
    </location>
</feature>
<feature type="region of interest" description="Disordered" evidence="10">
    <location>
        <begin position="927"/>
        <end position="951"/>
    </location>
</feature>
<comment type="similarity">
    <text evidence="8">Belongs to the activator 1 small subunits family. CTF18 subfamily.</text>
</comment>
<evidence type="ECO:0000256" key="10">
    <source>
        <dbReference type="SAM" id="MobiDB-lite"/>
    </source>
</evidence>
<dbReference type="InterPro" id="IPR053016">
    <property type="entry name" value="CTF18-RFC_complex"/>
</dbReference>
<name>A0AAJ7X9A8_PETMA</name>
<feature type="region of interest" description="Disordered" evidence="10">
    <location>
        <begin position="26"/>
        <end position="164"/>
    </location>
</feature>
<dbReference type="InterPro" id="IPR027417">
    <property type="entry name" value="P-loop_NTPase"/>
</dbReference>
<dbReference type="Gene3D" id="1.10.8.60">
    <property type="match status" value="1"/>
</dbReference>
<evidence type="ECO:0000256" key="5">
    <source>
        <dbReference type="ARBA" id="ARBA00023125"/>
    </source>
</evidence>
<dbReference type="InterPro" id="IPR003959">
    <property type="entry name" value="ATPase_AAA_core"/>
</dbReference>
<gene>
    <name evidence="13" type="primary">CHTF18</name>
</gene>
<keyword evidence="2" id="KW-0235">DNA replication</keyword>
<evidence type="ECO:0000256" key="9">
    <source>
        <dbReference type="ARBA" id="ARBA00069525"/>
    </source>
</evidence>
<proteinExistence type="inferred from homology"/>
<comment type="subcellular location">
    <subcellularLocation>
        <location evidence="1">Nucleus</location>
    </subcellularLocation>
</comment>